<dbReference type="eggNOG" id="ENOG5033IV8">
    <property type="taxonomic scope" value="Bacteria"/>
</dbReference>
<protein>
    <submittedName>
        <fullName evidence="2">Uncharacterized protein</fullName>
    </submittedName>
</protein>
<dbReference type="AlphaFoldDB" id="B1KKC4"/>
<dbReference type="Proteomes" id="UP000002168">
    <property type="component" value="Chromosome"/>
</dbReference>
<name>B1KKC4_SHEWM</name>
<dbReference type="KEGG" id="swd:Swoo_1476"/>
<gene>
    <name evidence="2" type="ordered locus">Swoo_1476</name>
</gene>
<reference evidence="2 3" key="1">
    <citation type="submission" date="2008-02" db="EMBL/GenBank/DDBJ databases">
        <title>Complete sequence of Shewanella woodyi ATCC 51908.</title>
        <authorList>
            <consortium name="US DOE Joint Genome Institute"/>
            <person name="Copeland A."/>
            <person name="Lucas S."/>
            <person name="Lapidus A."/>
            <person name="Glavina del Rio T."/>
            <person name="Dalin E."/>
            <person name="Tice H."/>
            <person name="Bruce D."/>
            <person name="Goodwin L."/>
            <person name="Pitluck S."/>
            <person name="Sims D."/>
            <person name="Brettin T."/>
            <person name="Detter J.C."/>
            <person name="Han C."/>
            <person name="Kuske C.R."/>
            <person name="Schmutz J."/>
            <person name="Larimer F."/>
            <person name="Land M."/>
            <person name="Hauser L."/>
            <person name="Kyrpides N."/>
            <person name="Lykidis A."/>
            <person name="Zhao J.-S."/>
            <person name="Richardson P."/>
        </authorList>
    </citation>
    <scope>NUCLEOTIDE SEQUENCE [LARGE SCALE GENOMIC DNA]</scope>
    <source>
        <strain evidence="3">ATCC 51908 / MS32</strain>
    </source>
</reference>
<accession>B1KKC4</accession>
<proteinExistence type="predicted"/>
<dbReference type="HOGENOM" id="CLU_179398_0_0_6"/>
<dbReference type="STRING" id="392500.Swoo_1476"/>
<evidence type="ECO:0000256" key="1">
    <source>
        <dbReference type="SAM" id="SignalP"/>
    </source>
</evidence>
<dbReference type="RefSeq" id="WP_012324110.1">
    <property type="nucleotide sequence ID" value="NC_010506.1"/>
</dbReference>
<evidence type="ECO:0000313" key="2">
    <source>
        <dbReference type="EMBL" id="ACA85764.1"/>
    </source>
</evidence>
<feature type="signal peptide" evidence="1">
    <location>
        <begin position="1"/>
        <end position="20"/>
    </location>
</feature>
<sequence length="105" mass="11722" precursor="true">MKIVKYLLFLAFLLSSSAFARTDCPAAKVLHIQIEGSVILYMQEGSSWRRLGNLDEVGTAERYSALLAAQIAGLKVMVGYRSSSYNCAVTNYSEPAYIVRTYNRE</sequence>
<keyword evidence="3" id="KW-1185">Reference proteome</keyword>
<organism evidence="2 3">
    <name type="scientific">Shewanella woodyi (strain ATCC 51908 / MS32)</name>
    <dbReference type="NCBI Taxonomy" id="392500"/>
    <lineage>
        <taxon>Bacteria</taxon>
        <taxon>Pseudomonadati</taxon>
        <taxon>Pseudomonadota</taxon>
        <taxon>Gammaproteobacteria</taxon>
        <taxon>Alteromonadales</taxon>
        <taxon>Shewanellaceae</taxon>
        <taxon>Shewanella</taxon>
    </lineage>
</organism>
<keyword evidence="1" id="KW-0732">Signal</keyword>
<evidence type="ECO:0000313" key="3">
    <source>
        <dbReference type="Proteomes" id="UP000002168"/>
    </source>
</evidence>
<dbReference type="EMBL" id="CP000961">
    <property type="protein sequence ID" value="ACA85764.1"/>
    <property type="molecule type" value="Genomic_DNA"/>
</dbReference>
<feature type="chain" id="PRO_5002767148" evidence="1">
    <location>
        <begin position="21"/>
        <end position="105"/>
    </location>
</feature>